<accession>A0A173XCU8</accession>
<dbReference type="Gene3D" id="3.10.350.10">
    <property type="entry name" value="LysM domain"/>
    <property type="match status" value="2"/>
</dbReference>
<dbReference type="OrthoDB" id="1683231at2"/>
<dbReference type="EMBL" id="CYZV01000001">
    <property type="protein sequence ID" value="CUN48836.1"/>
    <property type="molecule type" value="Genomic_DNA"/>
</dbReference>
<dbReference type="Proteomes" id="UP000095558">
    <property type="component" value="Unassembled WGS sequence"/>
</dbReference>
<dbReference type="PANTHER" id="PTHR33734">
    <property type="entry name" value="LYSM DOMAIN-CONTAINING GPI-ANCHORED PROTEIN 2"/>
    <property type="match status" value="1"/>
</dbReference>
<dbReference type="Pfam" id="PF10646">
    <property type="entry name" value="Germane"/>
    <property type="match status" value="1"/>
</dbReference>
<evidence type="ECO:0000313" key="2">
    <source>
        <dbReference type="EMBL" id="CUN48836.1"/>
    </source>
</evidence>
<dbReference type="PROSITE" id="PS51782">
    <property type="entry name" value="LYSM"/>
    <property type="match status" value="2"/>
</dbReference>
<dbReference type="PANTHER" id="PTHR33734:SF22">
    <property type="entry name" value="MEMBRANE-BOUND LYTIC MUREIN TRANSGLYCOSYLASE D"/>
    <property type="match status" value="1"/>
</dbReference>
<protein>
    <submittedName>
        <fullName evidence="2">Sporulation/spore germination protein</fullName>
    </submittedName>
</protein>
<gene>
    <name evidence="2" type="ORF">ERS852470_00036</name>
</gene>
<reference evidence="2 3" key="1">
    <citation type="submission" date="2015-09" db="EMBL/GenBank/DDBJ databases">
        <authorList>
            <consortium name="Pathogen Informatics"/>
        </authorList>
    </citation>
    <scope>NUCLEOTIDE SEQUENCE [LARGE SCALE GENOMIC DNA]</scope>
    <source>
        <strain evidence="2 3">2789STDY5834855</strain>
    </source>
</reference>
<dbReference type="InterPro" id="IPR036779">
    <property type="entry name" value="LysM_dom_sf"/>
</dbReference>
<dbReference type="Pfam" id="PF01476">
    <property type="entry name" value="LysM"/>
    <property type="match status" value="2"/>
</dbReference>
<feature type="domain" description="LysM" evidence="1">
    <location>
        <begin position="320"/>
        <end position="364"/>
    </location>
</feature>
<dbReference type="AlphaFoldDB" id="A0A173XCU8"/>
<dbReference type="GeneID" id="83010660"/>
<dbReference type="InterPro" id="IPR018392">
    <property type="entry name" value="LysM"/>
</dbReference>
<evidence type="ECO:0000313" key="3">
    <source>
        <dbReference type="Proteomes" id="UP000095558"/>
    </source>
</evidence>
<name>A0A173XCU8_9CLOT</name>
<organism evidence="2 3">
    <name type="scientific">Clostridium disporicum</name>
    <dbReference type="NCBI Taxonomy" id="84024"/>
    <lineage>
        <taxon>Bacteria</taxon>
        <taxon>Bacillati</taxon>
        <taxon>Bacillota</taxon>
        <taxon>Clostridia</taxon>
        <taxon>Eubacteriales</taxon>
        <taxon>Clostridiaceae</taxon>
        <taxon>Clostridium</taxon>
    </lineage>
</organism>
<dbReference type="SUPFAM" id="SSF54106">
    <property type="entry name" value="LysM domain"/>
    <property type="match status" value="2"/>
</dbReference>
<evidence type="ECO:0000259" key="1">
    <source>
        <dbReference type="PROSITE" id="PS51782"/>
    </source>
</evidence>
<dbReference type="CDD" id="cd00118">
    <property type="entry name" value="LysM"/>
    <property type="match status" value="2"/>
</dbReference>
<feature type="domain" description="LysM" evidence="1">
    <location>
        <begin position="368"/>
        <end position="412"/>
    </location>
</feature>
<dbReference type="RefSeq" id="WP_042394544.1">
    <property type="nucleotide sequence ID" value="NZ_CYZV01000001.1"/>
</dbReference>
<proteinExistence type="predicted"/>
<dbReference type="SMART" id="SM00257">
    <property type="entry name" value="LysM"/>
    <property type="match status" value="2"/>
</dbReference>
<sequence length="413" mass="48016">MIIQSKDYLPPKSNSIYIYKGINNDTFTFKRYIEYINNDKIQIKFDNGINSFVNVYEYTPDGIKLCYYTGKSLYRQDFTTHTGCINNYLIKDPISKDNIWILSDGSKRCITNIDVKVQTQFKLYDSAIEVVTTAKNNSQFSINYYVLGIGLVKSIYYIKKKGFLFFELEDILEDTPYLKKIKFYYPDKNLNTIWSVEKPIIFNTNDDPSIVFSKEFESSPKGLLPLINRNTVINKMNYNLNNNSVSIDFSKDILLNLNNNSEYNTLFYYSIYNTLKDFYNTDNISISIEGMPIKKTFNISPLSHNLTIQNWKIENCKYPFTYVVKDNDTLIDISKKFNISYLKLAKLNNIENPNIINKHEVLQIYSSGIYLLKEGDSLKEIASMFGLSIEELIKINNISNLDVLKPGLKIRLC</sequence>
<dbReference type="InterPro" id="IPR019606">
    <property type="entry name" value="GerMN"/>
</dbReference>